<sequence>MPKRHQRWPAKKVAGRNNPDKSTAITTGTYKKPETYQEQARRHENPGALPQKAKAPPSRDLRMRQTHEADSQERIQEPEPRSGSDSNARKPRKSSEVHESDETRRQPQPHPKGYDLEHDYQHDLEAAHRPAEDGGLGTPYVVGEGFSAYDFKELHRILADFTDDELKRLEIVPTGTRLEQGSRYLDLLHRERGTFVALADMVAEPDHYYVAKKETDYILWNRLNLVTNPARLDESEIPGG</sequence>
<evidence type="ECO:0000313" key="2">
    <source>
        <dbReference type="EMBL" id="GHO94616.1"/>
    </source>
</evidence>
<keyword evidence="3" id="KW-1185">Reference proteome</keyword>
<name>A0A8J3IHF5_9CHLR</name>
<dbReference type="EMBL" id="BNJK01000001">
    <property type="protein sequence ID" value="GHO94616.1"/>
    <property type="molecule type" value="Genomic_DNA"/>
</dbReference>
<comment type="caution">
    <text evidence="2">The sequence shown here is derived from an EMBL/GenBank/DDBJ whole genome shotgun (WGS) entry which is preliminary data.</text>
</comment>
<gene>
    <name evidence="2" type="ORF">KSF_046640</name>
</gene>
<feature type="compositionally biased region" description="Basic residues" evidence="1">
    <location>
        <begin position="1"/>
        <end position="14"/>
    </location>
</feature>
<feature type="compositionally biased region" description="Basic and acidic residues" evidence="1">
    <location>
        <begin position="31"/>
        <end position="45"/>
    </location>
</feature>
<protein>
    <submittedName>
        <fullName evidence="2">Uncharacterized protein</fullName>
    </submittedName>
</protein>
<dbReference type="Proteomes" id="UP000597444">
    <property type="component" value="Unassembled WGS sequence"/>
</dbReference>
<evidence type="ECO:0000256" key="1">
    <source>
        <dbReference type="SAM" id="MobiDB-lite"/>
    </source>
</evidence>
<organism evidence="2 3">
    <name type="scientific">Reticulibacter mediterranei</name>
    <dbReference type="NCBI Taxonomy" id="2778369"/>
    <lineage>
        <taxon>Bacteria</taxon>
        <taxon>Bacillati</taxon>
        <taxon>Chloroflexota</taxon>
        <taxon>Ktedonobacteria</taxon>
        <taxon>Ktedonobacterales</taxon>
        <taxon>Reticulibacteraceae</taxon>
        <taxon>Reticulibacter</taxon>
    </lineage>
</organism>
<feature type="region of interest" description="Disordered" evidence="1">
    <location>
        <begin position="1"/>
        <end position="116"/>
    </location>
</feature>
<accession>A0A8J3IHF5</accession>
<dbReference type="AlphaFoldDB" id="A0A8J3IHF5"/>
<feature type="compositionally biased region" description="Basic and acidic residues" evidence="1">
    <location>
        <begin position="57"/>
        <end position="82"/>
    </location>
</feature>
<evidence type="ECO:0000313" key="3">
    <source>
        <dbReference type="Proteomes" id="UP000597444"/>
    </source>
</evidence>
<feature type="compositionally biased region" description="Polar residues" evidence="1">
    <location>
        <begin position="20"/>
        <end position="29"/>
    </location>
</feature>
<dbReference type="RefSeq" id="WP_220205333.1">
    <property type="nucleotide sequence ID" value="NZ_BNJK01000001.1"/>
</dbReference>
<reference evidence="2" key="1">
    <citation type="submission" date="2020-10" db="EMBL/GenBank/DDBJ databases">
        <title>Taxonomic study of unclassified bacteria belonging to the class Ktedonobacteria.</title>
        <authorList>
            <person name="Yabe S."/>
            <person name="Wang C.M."/>
            <person name="Zheng Y."/>
            <person name="Sakai Y."/>
            <person name="Cavaletti L."/>
            <person name="Monciardini P."/>
            <person name="Donadio S."/>
        </authorList>
    </citation>
    <scope>NUCLEOTIDE SEQUENCE</scope>
    <source>
        <strain evidence="2">ID150040</strain>
    </source>
</reference>
<feature type="compositionally biased region" description="Basic and acidic residues" evidence="1">
    <location>
        <begin position="93"/>
        <end position="105"/>
    </location>
</feature>
<proteinExistence type="predicted"/>